<dbReference type="PRINTS" id="PR00080">
    <property type="entry name" value="SDRFAMILY"/>
</dbReference>
<dbReference type="EMBL" id="KQ414652">
    <property type="protein sequence ID" value="KOC66081.1"/>
    <property type="molecule type" value="Genomic_DNA"/>
</dbReference>
<dbReference type="Proteomes" id="UP000053825">
    <property type="component" value="Unassembled WGS sequence"/>
</dbReference>
<evidence type="ECO:0000256" key="1">
    <source>
        <dbReference type="ARBA" id="ARBA00006484"/>
    </source>
</evidence>
<dbReference type="SUPFAM" id="SSF51735">
    <property type="entry name" value="NAD(P)-binding Rossmann-fold domains"/>
    <property type="match status" value="1"/>
</dbReference>
<dbReference type="InterPro" id="IPR036291">
    <property type="entry name" value="NAD(P)-bd_dom_sf"/>
</dbReference>
<dbReference type="GO" id="GO:0016616">
    <property type="term" value="F:oxidoreductase activity, acting on the CH-OH group of donors, NAD or NADP as acceptor"/>
    <property type="evidence" value="ECO:0007669"/>
    <property type="project" value="TreeGrafter"/>
</dbReference>
<keyword evidence="5" id="KW-0812">Transmembrane</keyword>
<keyword evidence="7" id="KW-1185">Reference proteome</keyword>
<evidence type="ECO:0000256" key="2">
    <source>
        <dbReference type="ARBA" id="ARBA00023002"/>
    </source>
</evidence>
<keyword evidence="3" id="KW-0520">NAD</keyword>
<dbReference type="Gene3D" id="3.40.50.720">
    <property type="entry name" value="NAD(P)-binding Rossmann-like Domain"/>
    <property type="match status" value="1"/>
</dbReference>
<sequence>MELPEWLKMIYDLLLFTGMALIYISEAIILTFVPRRYRAKSIKGEITLITGGAGGIGRLIAVKLAKLGAHVVIWDVNKSGLEDTVQEIKRDGGKCWSYYCDISNREEVYRIAKTVQIEVGSVTLLINNAGYVYGKTLLELPDDEIERTYKVNILSHYWITKAFMTDMMKNNHGHIVTVASVAGLLGTYNCTDYSATKFAAIGYHESLFTELKAHGYDGIHATLVCPYFINTGMFHGVKPRLMPMLEPEYVAQEVVSGILVNQIMVILPESVRYLLPLKCLLPAKMCWALMYHIIRGPQSMMMFKGRKEKQILKNNNNLAVMSKEVHVH</sequence>
<evidence type="ECO:0000256" key="5">
    <source>
        <dbReference type="SAM" id="Phobius"/>
    </source>
</evidence>
<dbReference type="Pfam" id="PF00106">
    <property type="entry name" value="adh_short"/>
    <property type="match status" value="1"/>
</dbReference>
<protein>
    <submittedName>
        <fullName evidence="6">Epidermal retinol dehydrogenase 2</fullName>
    </submittedName>
</protein>
<comment type="similarity">
    <text evidence="1 4">Belongs to the short-chain dehydrogenases/reductases (SDR) family.</text>
</comment>
<proteinExistence type="inferred from homology"/>
<keyword evidence="5" id="KW-1133">Transmembrane helix</keyword>
<dbReference type="GO" id="GO:0005811">
    <property type="term" value="C:lipid droplet"/>
    <property type="evidence" value="ECO:0007669"/>
    <property type="project" value="TreeGrafter"/>
</dbReference>
<dbReference type="AlphaFoldDB" id="A0A0L7R5P1"/>
<dbReference type="PANTHER" id="PTHR24322:SF729">
    <property type="entry name" value="MIP05442P"/>
    <property type="match status" value="1"/>
</dbReference>
<dbReference type="CDD" id="cd05339">
    <property type="entry name" value="17beta-HSDXI-like_SDR_c"/>
    <property type="match status" value="1"/>
</dbReference>
<dbReference type="PANTHER" id="PTHR24322">
    <property type="entry name" value="PKSB"/>
    <property type="match status" value="1"/>
</dbReference>
<name>A0A0L7R5P1_9HYME</name>
<keyword evidence="5" id="KW-0472">Membrane</keyword>
<organism evidence="6 7">
    <name type="scientific">Habropoda laboriosa</name>
    <dbReference type="NCBI Taxonomy" id="597456"/>
    <lineage>
        <taxon>Eukaryota</taxon>
        <taxon>Metazoa</taxon>
        <taxon>Ecdysozoa</taxon>
        <taxon>Arthropoda</taxon>
        <taxon>Hexapoda</taxon>
        <taxon>Insecta</taxon>
        <taxon>Pterygota</taxon>
        <taxon>Neoptera</taxon>
        <taxon>Endopterygota</taxon>
        <taxon>Hymenoptera</taxon>
        <taxon>Apocrita</taxon>
        <taxon>Aculeata</taxon>
        <taxon>Apoidea</taxon>
        <taxon>Anthophila</taxon>
        <taxon>Apidae</taxon>
        <taxon>Habropoda</taxon>
    </lineage>
</organism>
<dbReference type="STRING" id="597456.A0A0L7R5P1"/>
<evidence type="ECO:0000256" key="4">
    <source>
        <dbReference type="RuleBase" id="RU000363"/>
    </source>
</evidence>
<dbReference type="PRINTS" id="PR00081">
    <property type="entry name" value="GDHRDH"/>
</dbReference>
<feature type="transmembrane region" description="Helical" evidence="5">
    <location>
        <begin position="13"/>
        <end position="33"/>
    </location>
</feature>
<evidence type="ECO:0000313" key="7">
    <source>
        <dbReference type="Proteomes" id="UP000053825"/>
    </source>
</evidence>
<evidence type="ECO:0000256" key="3">
    <source>
        <dbReference type="ARBA" id="ARBA00023027"/>
    </source>
</evidence>
<gene>
    <name evidence="6" type="ORF">WH47_00974</name>
</gene>
<evidence type="ECO:0000313" key="6">
    <source>
        <dbReference type="EMBL" id="KOC66081.1"/>
    </source>
</evidence>
<keyword evidence="2" id="KW-0560">Oxidoreductase</keyword>
<dbReference type="OrthoDB" id="10253736at2759"/>
<dbReference type="InterPro" id="IPR002347">
    <property type="entry name" value="SDR_fam"/>
</dbReference>
<accession>A0A0L7R5P1</accession>
<dbReference type="FunFam" id="3.40.50.720:FF:000202">
    <property type="entry name" value="Short-chain dehydrogenase/reductase family 16C member 6"/>
    <property type="match status" value="1"/>
</dbReference>
<reference evidence="6 7" key="1">
    <citation type="submission" date="2015-07" db="EMBL/GenBank/DDBJ databases">
        <title>The genome of Habropoda laboriosa.</title>
        <authorList>
            <person name="Pan H."/>
            <person name="Kapheim K."/>
        </authorList>
    </citation>
    <scope>NUCLEOTIDE SEQUENCE [LARGE SCALE GENOMIC DNA]</scope>
    <source>
        <strain evidence="6">0110345459</strain>
    </source>
</reference>